<evidence type="ECO:0000313" key="3">
    <source>
        <dbReference type="EMBL" id="POS77490.1"/>
    </source>
</evidence>
<feature type="transmembrane region" description="Helical" evidence="2">
    <location>
        <begin position="631"/>
        <end position="651"/>
    </location>
</feature>
<keyword evidence="4" id="KW-1185">Reference proteome</keyword>
<gene>
    <name evidence="3" type="ORF">DHEL01_v204124</name>
</gene>
<evidence type="ECO:0000256" key="2">
    <source>
        <dbReference type="SAM" id="Phobius"/>
    </source>
</evidence>
<dbReference type="Proteomes" id="UP000094444">
    <property type="component" value="Unassembled WGS sequence"/>
</dbReference>
<dbReference type="STRING" id="158607.A0A2P5I4R9"/>
<evidence type="ECO:0000256" key="1">
    <source>
        <dbReference type="SAM" id="MobiDB-lite"/>
    </source>
</evidence>
<feature type="transmembrane region" description="Helical" evidence="2">
    <location>
        <begin position="593"/>
        <end position="619"/>
    </location>
</feature>
<dbReference type="InterPro" id="IPR021840">
    <property type="entry name" value="DUF3433"/>
</dbReference>
<dbReference type="OrthoDB" id="3248909at2759"/>
<reference evidence="3" key="1">
    <citation type="submission" date="2017-09" db="EMBL/GenBank/DDBJ databases">
        <title>Polyketide synthases of a Diaporthe helianthi virulent isolate.</title>
        <authorList>
            <person name="Baroncelli R."/>
        </authorList>
    </citation>
    <scope>NUCLEOTIDE SEQUENCE [LARGE SCALE GENOMIC DNA]</scope>
    <source>
        <strain evidence="3">7/96</strain>
    </source>
</reference>
<comment type="caution">
    <text evidence="3">The sequence shown here is derived from an EMBL/GenBank/DDBJ whole genome shotgun (WGS) entry which is preliminary data.</text>
</comment>
<dbReference type="PANTHER" id="PTHR37544:SF3">
    <property type="entry name" value="SPRAY"/>
    <property type="match status" value="1"/>
</dbReference>
<feature type="transmembrane region" description="Helical" evidence="2">
    <location>
        <begin position="485"/>
        <end position="506"/>
    </location>
</feature>
<keyword evidence="2" id="KW-1133">Transmembrane helix</keyword>
<feature type="transmembrane region" description="Helical" evidence="2">
    <location>
        <begin position="437"/>
        <end position="465"/>
    </location>
</feature>
<proteinExistence type="predicted"/>
<protein>
    <submittedName>
        <fullName evidence="3">Spray</fullName>
    </submittedName>
</protein>
<dbReference type="AlphaFoldDB" id="A0A2P5I4R9"/>
<dbReference type="InParanoid" id="A0A2P5I4R9"/>
<feature type="transmembrane region" description="Helical" evidence="2">
    <location>
        <begin position="747"/>
        <end position="770"/>
    </location>
</feature>
<name>A0A2P5I4R9_DIAHE</name>
<feature type="transmembrane region" description="Helical" evidence="2">
    <location>
        <begin position="326"/>
        <end position="347"/>
    </location>
</feature>
<organism evidence="3 4">
    <name type="scientific">Diaporthe helianthi</name>
    <dbReference type="NCBI Taxonomy" id="158607"/>
    <lineage>
        <taxon>Eukaryota</taxon>
        <taxon>Fungi</taxon>
        <taxon>Dikarya</taxon>
        <taxon>Ascomycota</taxon>
        <taxon>Pezizomycotina</taxon>
        <taxon>Sordariomycetes</taxon>
        <taxon>Sordariomycetidae</taxon>
        <taxon>Diaporthales</taxon>
        <taxon>Diaporthaceae</taxon>
        <taxon>Diaporthe</taxon>
    </lineage>
</organism>
<feature type="region of interest" description="Disordered" evidence="1">
    <location>
        <begin position="1"/>
        <end position="29"/>
    </location>
</feature>
<feature type="transmembrane region" description="Helical" evidence="2">
    <location>
        <begin position="367"/>
        <end position="389"/>
    </location>
</feature>
<feature type="region of interest" description="Disordered" evidence="1">
    <location>
        <begin position="45"/>
        <end position="69"/>
    </location>
</feature>
<dbReference type="Pfam" id="PF11915">
    <property type="entry name" value="DUF3433"/>
    <property type="match status" value="2"/>
</dbReference>
<feature type="region of interest" description="Disordered" evidence="1">
    <location>
        <begin position="106"/>
        <end position="139"/>
    </location>
</feature>
<feature type="compositionally biased region" description="Basic and acidic residues" evidence="1">
    <location>
        <begin position="120"/>
        <end position="129"/>
    </location>
</feature>
<feature type="transmembrane region" description="Helical" evidence="2">
    <location>
        <begin position="672"/>
        <end position="694"/>
    </location>
</feature>
<keyword evidence="2" id="KW-0472">Membrane</keyword>
<dbReference type="EMBL" id="MAVT02000265">
    <property type="protein sequence ID" value="POS77490.1"/>
    <property type="molecule type" value="Genomic_DNA"/>
</dbReference>
<accession>A0A2P5I4R9</accession>
<dbReference type="PANTHER" id="PTHR37544">
    <property type="entry name" value="SPRAY-RELATED"/>
    <property type="match status" value="1"/>
</dbReference>
<evidence type="ECO:0000313" key="4">
    <source>
        <dbReference type="Proteomes" id="UP000094444"/>
    </source>
</evidence>
<sequence>MAQPGNRSPWPRPGDPQCKTSKSPDPRFSSRIESFTDLAELEFGGYYQGAPSPPRSPSLSSLPSLRGRESLVSLATQQSGTITATPGPQYKPWNPSYGRTVYQEIQDSRPSSLEPWKITQSRDSREHAPFDNSMSRDVTEGGESMDIALIPAAAAIDGVAPPLSTPTYTDLEISTWREQEKAGNLSNGLGAGLKPPTTIREVELLLTTPVDDRLLSPVSLFYIKSFLSRAATRKALGQSAADRAGQAVQVIIEDADSDADFDGHEGDDLCHYDTDARADPMAVGAVESKELAELEGARTGRVFQRKAKRTETFYPHPDWKPVSMRWPYLSMLILISVTLGGLTESLYQSSTKKPLVSFNTPQEISPGTYFVVKFLPTILAVLYGVLWQITDLEVRRLKAYYQLSKEGGATSAETLNVDYITDLSFLRPLYAYQLRHYAVMVSSMASLLAVSAVPTLTSACIILTPDREIRTQNPDGVKKILLDPTWSRILEVVFYSIAVMGAVLFYQLQSRRSGLLADVRGIAGLAAMANVSHILMDFKDMDVATHEDIHKRLADKRYVLRNSSLAPLPAQEDDHSTAIATGYFHLSLNPHPLILRAAGCVPFITGILLFTALLPIFLFTPAGYLTDKAPWVATALAVCIKLAWGALDTNVRMMEPFFILYKRHAAPKTLTLDYTALPFGWVALCALANGHWLVFAVSFGSVMTEVLTVLVTSLAAVEGKDFAAMVKNHTTHGGDNISAGQETADSFWISLSLATFILLYMGTVCTVVFLRRRRPFLPRQPNTIASVLAFIYQSKMLWNFVGTEKLGNREIVDFLKDVGETYGLGWFEGRDGKEHCGIDQEELKTSYRHGLDYSRSNKPWVESVSEWL</sequence>
<keyword evidence="2" id="KW-0812">Transmembrane</keyword>